<dbReference type="EMBL" id="CP030840">
    <property type="protein sequence ID" value="AXC09897.1"/>
    <property type="molecule type" value="Genomic_DNA"/>
</dbReference>
<dbReference type="Proteomes" id="UP000253606">
    <property type="component" value="Chromosome"/>
</dbReference>
<organism evidence="1 2">
    <name type="scientific">Acidisarcina polymorpha</name>
    <dbReference type="NCBI Taxonomy" id="2211140"/>
    <lineage>
        <taxon>Bacteria</taxon>
        <taxon>Pseudomonadati</taxon>
        <taxon>Acidobacteriota</taxon>
        <taxon>Terriglobia</taxon>
        <taxon>Terriglobales</taxon>
        <taxon>Acidobacteriaceae</taxon>
        <taxon>Acidisarcina</taxon>
    </lineage>
</organism>
<dbReference type="SUPFAM" id="SSF102712">
    <property type="entry name" value="JAB1/MPN domain"/>
    <property type="match status" value="1"/>
</dbReference>
<keyword evidence="2" id="KW-1185">Reference proteome</keyword>
<dbReference type="AlphaFoldDB" id="A0A2Z5FTR0"/>
<proteinExistence type="predicted"/>
<evidence type="ECO:0000313" key="1">
    <source>
        <dbReference type="EMBL" id="AXC09897.1"/>
    </source>
</evidence>
<accession>A0A2Z5FTR0</accession>
<dbReference type="RefSeq" id="WP_161557144.1">
    <property type="nucleotide sequence ID" value="NZ_CP030840.1"/>
</dbReference>
<reference evidence="1 2" key="1">
    <citation type="journal article" date="2018" name="Front. Microbiol.">
        <title>Hydrolytic Capabilities as a Key to Environmental Success: Chitinolytic and Cellulolytic Acidobacteria From Acidic Sub-arctic Soils and Boreal Peatlands.</title>
        <authorList>
            <person name="Belova S.E."/>
            <person name="Ravin N.V."/>
            <person name="Pankratov T.A."/>
            <person name="Rakitin A.L."/>
            <person name="Ivanova A.A."/>
            <person name="Beletsky A.V."/>
            <person name="Mardanov A.V."/>
            <person name="Sinninghe Damste J.S."/>
            <person name="Dedysh S.N."/>
        </authorList>
    </citation>
    <scope>NUCLEOTIDE SEQUENCE [LARGE SCALE GENOMIC DNA]</scope>
    <source>
        <strain evidence="1 2">SBC82</strain>
    </source>
</reference>
<evidence type="ECO:0000313" key="2">
    <source>
        <dbReference type="Proteomes" id="UP000253606"/>
    </source>
</evidence>
<name>A0A2Z5FTR0_9BACT</name>
<dbReference type="KEGG" id="abas:ACPOL_0522"/>
<sequence length="175" mass="20128">MEDELERSVPPFPYEPGTARLFLPLKALEATHQLLQSAGHRESGAMWYGPKDADGNGTVRYVGAPRQQMRRRNYHVSAEALAEVVYRLPEDYKPLAQVHSHPAEWVEHSSYDDTMVSSQRILSLVFPFYGREMSEFPHGIGVHEWQNGYWHCLDLDCATRRISLVDGEVRVEDMR</sequence>
<dbReference type="Gene3D" id="3.40.140.10">
    <property type="entry name" value="Cytidine Deaminase, domain 2"/>
    <property type="match status" value="1"/>
</dbReference>
<gene>
    <name evidence="1" type="ORF">ACPOL_0522</name>
</gene>
<protein>
    <submittedName>
        <fullName evidence="1">Uncharacterized protein</fullName>
    </submittedName>
</protein>